<keyword evidence="1" id="KW-0812">Transmembrane</keyword>
<proteinExistence type="predicted"/>
<evidence type="ECO:0000313" key="3">
    <source>
        <dbReference type="Proteomes" id="UP001501222"/>
    </source>
</evidence>
<sequence length="117" mass="12317">MQTESKTKQMSSGYLVFLGWVGVELAGYALLALLASDEPPATCSGLCFTDRGLILLLGMMFGVLTLGVQLVVGAPLTRMYGRRGMRPRGAGSAAFFTTFGVIALVLGVLSVANLSHM</sequence>
<keyword evidence="1" id="KW-1133">Transmembrane helix</keyword>
<feature type="transmembrane region" description="Helical" evidence="1">
    <location>
        <begin position="12"/>
        <end position="33"/>
    </location>
</feature>
<protein>
    <submittedName>
        <fullName evidence="2">Uncharacterized protein</fullName>
    </submittedName>
</protein>
<gene>
    <name evidence="2" type="ORF">GCM10022235_42060</name>
</gene>
<dbReference type="EMBL" id="BAABAA010000005">
    <property type="protein sequence ID" value="GAA3568555.1"/>
    <property type="molecule type" value="Genomic_DNA"/>
</dbReference>
<comment type="caution">
    <text evidence="2">The sequence shown here is derived from an EMBL/GenBank/DDBJ whole genome shotgun (WGS) entry which is preliminary data.</text>
</comment>
<feature type="transmembrane region" description="Helical" evidence="1">
    <location>
        <begin position="53"/>
        <end position="72"/>
    </location>
</feature>
<name>A0ABP6XLX6_9ACTN</name>
<keyword evidence="3" id="KW-1185">Reference proteome</keyword>
<keyword evidence="1" id="KW-0472">Membrane</keyword>
<feature type="transmembrane region" description="Helical" evidence="1">
    <location>
        <begin position="93"/>
        <end position="112"/>
    </location>
</feature>
<dbReference type="RefSeq" id="WP_344842983.1">
    <property type="nucleotide sequence ID" value="NZ_BAABAA010000005.1"/>
</dbReference>
<evidence type="ECO:0000256" key="1">
    <source>
        <dbReference type="SAM" id="Phobius"/>
    </source>
</evidence>
<reference evidence="3" key="1">
    <citation type="journal article" date="2019" name="Int. J. Syst. Evol. Microbiol.">
        <title>The Global Catalogue of Microorganisms (GCM) 10K type strain sequencing project: providing services to taxonomists for standard genome sequencing and annotation.</title>
        <authorList>
            <consortium name="The Broad Institute Genomics Platform"/>
            <consortium name="The Broad Institute Genome Sequencing Center for Infectious Disease"/>
            <person name="Wu L."/>
            <person name="Ma J."/>
        </authorList>
    </citation>
    <scope>NUCLEOTIDE SEQUENCE [LARGE SCALE GENOMIC DNA]</scope>
    <source>
        <strain evidence="3">JCM 16928</strain>
    </source>
</reference>
<organism evidence="2 3">
    <name type="scientific">Kribbella ginsengisoli</name>
    <dbReference type="NCBI Taxonomy" id="363865"/>
    <lineage>
        <taxon>Bacteria</taxon>
        <taxon>Bacillati</taxon>
        <taxon>Actinomycetota</taxon>
        <taxon>Actinomycetes</taxon>
        <taxon>Propionibacteriales</taxon>
        <taxon>Kribbellaceae</taxon>
        <taxon>Kribbella</taxon>
    </lineage>
</organism>
<accession>A0ABP6XLX6</accession>
<evidence type="ECO:0000313" key="2">
    <source>
        <dbReference type="EMBL" id="GAA3568555.1"/>
    </source>
</evidence>
<dbReference type="Proteomes" id="UP001501222">
    <property type="component" value="Unassembled WGS sequence"/>
</dbReference>